<proteinExistence type="predicted"/>
<evidence type="ECO:0000313" key="1">
    <source>
        <dbReference type="EMBL" id="VEL34934.1"/>
    </source>
</evidence>
<keyword evidence="2" id="KW-1185">Reference proteome</keyword>
<organism evidence="1 2">
    <name type="scientific">Protopolystoma xenopodis</name>
    <dbReference type="NCBI Taxonomy" id="117903"/>
    <lineage>
        <taxon>Eukaryota</taxon>
        <taxon>Metazoa</taxon>
        <taxon>Spiralia</taxon>
        <taxon>Lophotrochozoa</taxon>
        <taxon>Platyhelminthes</taxon>
        <taxon>Monogenea</taxon>
        <taxon>Polyopisthocotylea</taxon>
        <taxon>Polystomatidea</taxon>
        <taxon>Polystomatidae</taxon>
        <taxon>Protopolystoma</taxon>
    </lineage>
</organism>
<gene>
    <name evidence="1" type="ORF">PXEA_LOCUS28374</name>
</gene>
<dbReference type="EMBL" id="CAAALY010248714">
    <property type="protein sequence ID" value="VEL34934.1"/>
    <property type="molecule type" value="Genomic_DNA"/>
</dbReference>
<dbReference type="Proteomes" id="UP000784294">
    <property type="component" value="Unassembled WGS sequence"/>
</dbReference>
<name>A0A448XEW5_9PLAT</name>
<sequence>MDNMSSSHAVLSWFDSRWGSSRGENTFWEITWLYWYQKEIILLGRGDMNYSHSLSRWYLHGVCFIDYDDDDDGDISEDVYNGGINYADD</sequence>
<evidence type="ECO:0000313" key="2">
    <source>
        <dbReference type="Proteomes" id="UP000784294"/>
    </source>
</evidence>
<comment type="caution">
    <text evidence="1">The sequence shown here is derived from an EMBL/GenBank/DDBJ whole genome shotgun (WGS) entry which is preliminary data.</text>
</comment>
<dbReference type="AlphaFoldDB" id="A0A448XEW5"/>
<reference evidence="1" key="1">
    <citation type="submission" date="2018-11" db="EMBL/GenBank/DDBJ databases">
        <authorList>
            <consortium name="Pathogen Informatics"/>
        </authorList>
    </citation>
    <scope>NUCLEOTIDE SEQUENCE</scope>
</reference>
<accession>A0A448XEW5</accession>
<protein>
    <submittedName>
        <fullName evidence="1">Uncharacterized protein</fullName>
    </submittedName>
</protein>